<dbReference type="EMBL" id="UYSG01011005">
    <property type="protein sequence ID" value="VDL60285.1"/>
    <property type="molecule type" value="Genomic_DNA"/>
</dbReference>
<keyword evidence="2" id="KW-0732">Signal</keyword>
<dbReference type="STRING" id="6216.A0A158QEV6"/>
<name>A0A158QEV6_HYMDI</name>
<dbReference type="InterPro" id="IPR035940">
    <property type="entry name" value="CAP_sf"/>
</dbReference>
<dbReference type="InterPro" id="IPR014044">
    <property type="entry name" value="CAP_dom"/>
</dbReference>
<keyword evidence="1" id="KW-1133">Transmembrane helix</keyword>
<proteinExistence type="predicted"/>
<dbReference type="Proteomes" id="UP000274504">
    <property type="component" value="Unassembled WGS sequence"/>
</dbReference>
<feature type="chain" id="PRO_5043135376" evidence="2">
    <location>
        <begin position="29"/>
        <end position="224"/>
    </location>
</feature>
<dbReference type="SUPFAM" id="SSF55797">
    <property type="entry name" value="PR-1-like"/>
    <property type="match status" value="1"/>
</dbReference>
<sequence length="224" mass="25558">MIQMSRTGTYEMLVLASLLLFITSSVFCNVIDKTSLTPRERQWLINFHHCQRAQVKPPAANMMYMNYSMELEELAASKLSSCKMAEINKMDIGNYSWNLVFTVNEIPNIEEFVSAWAHQRRHFENSPNGTCSYCGEYKKIIWATSREMGCARKQCENQTILLCIYFPGGNWRTDSPYIQGSSCSGCGVNVTCTQNQCDLNPPSGNRLGVMFWGFMAAIFFTFFD</sequence>
<evidence type="ECO:0000313" key="5">
    <source>
        <dbReference type="Proteomes" id="UP000274504"/>
    </source>
</evidence>
<dbReference type="AlphaFoldDB" id="A0A158QEV6"/>
<feature type="signal peptide" evidence="2">
    <location>
        <begin position="1"/>
        <end position="28"/>
    </location>
</feature>
<evidence type="ECO:0000313" key="6">
    <source>
        <dbReference type="WBParaSite" id="HDID_0000796901-mRNA-1"/>
    </source>
</evidence>
<dbReference type="InterPro" id="IPR001283">
    <property type="entry name" value="CRISP-related"/>
</dbReference>
<keyword evidence="1" id="KW-0812">Transmembrane</keyword>
<dbReference type="OrthoDB" id="674273at2759"/>
<gene>
    <name evidence="4" type="ORF">HDID_LOCUS7967</name>
</gene>
<dbReference type="Pfam" id="PF00188">
    <property type="entry name" value="CAP"/>
    <property type="match status" value="1"/>
</dbReference>
<organism evidence="6">
    <name type="scientific">Hymenolepis diminuta</name>
    <name type="common">Rat tapeworm</name>
    <dbReference type="NCBI Taxonomy" id="6216"/>
    <lineage>
        <taxon>Eukaryota</taxon>
        <taxon>Metazoa</taxon>
        <taxon>Spiralia</taxon>
        <taxon>Lophotrochozoa</taxon>
        <taxon>Platyhelminthes</taxon>
        <taxon>Cestoda</taxon>
        <taxon>Eucestoda</taxon>
        <taxon>Cyclophyllidea</taxon>
        <taxon>Hymenolepididae</taxon>
        <taxon>Hymenolepis</taxon>
    </lineage>
</organism>
<evidence type="ECO:0000313" key="4">
    <source>
        <dbReference type="EMBL" id="VDL60285.1"/>
    </source>
</evidence>
<evidence type="ECO:0000256" key="2">
    <source>
        <dbReference type="SAM" id="SignalP"/>
    </source>
</evidence>
<dbReference type="PANTHER" id="PTHR10334">
    <property type="entry name" value="CYSTEINE-RICH SECRETORY PROTEIN-RELATED"/>
    <property type="match status" value="1"/>
</dbReference>
<dbReference type="Gene3D" id="3.40.33.10">
    <property type="entry name" value="CAP"/>
    <property type="match status" value="1"/>
</dbReference>
<feature type="transmembrane region" description="Helical" evidence="1">
    <location>
        <begin position="207"/>
        <end position="223"/>
    </location>
</feature>
<dbReference type="SMART" id="SM00198">
    <property type="entry name" value="SCP"/>
    <property type="match status" value="1"/>
</dbReference>
<accession>A0A158QEV6</accession>
<evidence type="ECO:0000256" key="1">
    <source>
        <dbReference type="SAM" id="Phobius"/>
    </source>
</evidence>
<reference evidence="4 5" key="2">
    <citation type="submission" date="2018-11" db="EMBL/GenBank/DDBJ databases">
        <authorList>
            <consortium name="Pathogen Informatics"/>
        </authorList>
    </citation>
    <scope>NUCLEOTIDE SEQUENCE [LARGE SCALE GENOMIC DNA]</scope>
</reference>
<keyword evidence="1" id="KW-0472">Membrane</keyword>
<feature type="domain" description="SCP" evidence="3">
    <location>
        <begin position="39"/>
        <end position="173"/>
    </location>
</feature>
<protein>
    <submittedName>
        <fullName evidence="6">SCP domain-containing protein</fullName>
    </submittedName>
</protein>
<reference evidence="6" key="1">
    <citation type="submission" date="2016-04" db="UniProtKB">
        <authorList>
            <consortium name="WormBaseParasite"/>
        </authorList>
    </citation>
    <scope>IDENTIFICATION</scope>
</reference>
<dbReference type="WBParaSite" id="HDID_0000796901-mRNA-1">
    <property type="protein sequence ID" value="HDID_0000796901-mRNA-1"/>
    <property type="gene ID" value="HDID_0000796901"/>
</dbReference>
<evidence type="ECO:0000259" key="3">
    <source>
        <dbReference type="SMART" id="SM00198"/>
    </source>
</evidence>